<dbReference type="RefSeq" id="WP_347605561.1">
    <property type="nucleotide sequence ID" value="NZ_JBDPZC010000001.1"/>
</dbReference>
<dbReference type="EMBL" id="JBDPZC010000001">
    <property type="protein sequence ID" value="MEO3711579.1"/>
    <property type="molecule type" value="Genomic_DNA"/>
</dbReference>
<evidence type="ECO:0000313" key="3">
    <source>
        <dbReference type="Proteomes" id="UP001462640"/>
    </source>
</evidence>
<proteinExistence type="predicted"/>
<comment type="caution">
    <text evidence="2">The sequence shown here is derived from an EMBL/GenBank/DDBJ whole genome shotgun (WGS) entry which is preliminary data.</text>
</comment>
<sequence>MSASPTLGRLAALLALLGACHGGAHAFRCNAFVIDPGLRKAEVLGKCGSPFTQDQRTEYRLQRVRETVWGRASPGGPPVQTAVEVERQVPVVIDEWVYNFGPQQFMQALRFENGTLVEVRDLGYGH</sequence>
<evidence type="ECO:0000256" key="1">
    <source>
        <dbReference type="SAM" id="SignalP"/>
    </source>
</evidence>
<dbReference type="InterPro" id="IPR021268">
    <property type="entry name" value="DUF2845"/>
</dbReference>
<reference evidence="2 3" key="1">
    <citation type="submission" date="2024-05" db="EMBL/GenBank/DDBJ databases">
        <title>Roseateles sp. 2.12 16S ribosomal RNA gene Genome sequencing and assembly.</title>
        <authorList>
            <person name="Woo H."/>
        </authorList>
    </citation>
    <scope>NUCLEOTIDE SEQUENCE [LARGE SCALE GENOMIC DNA]</scope>
    <source>
        <strain evidence="2 3">2.12</strain>
    </source>
</reference>
<evidence type="ECO:0000313" key="2">
    <source>
        <dbReference type="EMBL" id="MEO3711579.1"/>
    </source>
</evidence>
<keyword evidence="1" id="KW-0732">Signal</keyword>
<name>A0ABV0G989_9BURK</name>
<feature type="chain" id="PRO_5046120885" evidence="1">
    <location>
        <begin position="27"/>
        <end position="126"/>
    </location>
</feature>
<feature type="signal peptide" evidence="1">
    <location>
        <begin position="1"/>
        <end position="26"/>
    </location>
</feature>
<organism evidence="2 3">
    <name type="scientific">Roseateles flavus</name>
    <dbReference type="NCBI Taxonomy" id="3149041"/>
    <lineage>
        <taxon>Bacteria</taxon>
        <taxon>Pseudomonadati</taxon>
        <taxon>Pseudomonadota</taxon>
        <taxon>Betaproteobacteria</taxon>
        <taxon>Burkholderiales</taxon>
        <taxon>Sphaerotilaceae</taxon>
        <taxon>Roseateles</taxon>
    </lineage>
</organism>
<dbReference type="Proteomes" id="UP001462640">
    <property type="component" value="Unassembled WGS sequence"/>
</dbReference>
<protein>
    <submittedName>
        <fullName evidence="2">DUF2845 domain-containing protein</fullName>
    </submittedName>
</protein>
<accession>A0ABV0G989</accession>
<gene>
    <name evidence="2" type="ORF">ABDJ40_02225</name>
</gene>
<dbReference type="Pfam" id="PF11006">
    <property type="entry name" value="DUF2845"/>
    <property type="match status" value="1"/>
</dbReference>
<keyword evidence="3" id="KW-1185">Reference proteome</keyword>